<dbReference type="InterPro" id="IPR003760">
    <property type="entry name" value="PnrA-like"/>
</dbReference>
<evidence type="ECO:0000313" key="10">
    <source>
        <dbReference type="Proteomes" id="UP000644115"/>
    </source>
</evidence>
<dbReference type="RefSeq" id="WP_249286953.1">
    <property type="nucleotide sequence ID" value="NZ_JACRWC010000073.1"/>
</dbReference>
<dbReference type="EMBL" id="JACRWC010000073">
    <property type="protein sequence ID" value="MBC5999526.1"/>
    <property type="molecule type" value="Genomic_DNA"/>
</dbReference>
<feature type="chain" id="PRO_5037758696" evidence="7">
    <location>
        <begin position="22"/>
        <end position="360"/>
    </location>
</feature>
<feature type="domain" description="ABC transporter substrate-binding protein PnrA-like" evidence="8">
    <location>
        <begin position="35"/>
        <end position="340"/>
    </location>
</feature>
<proteinExistence type="inferred from homology"/>
<keyword evidence="6" id="KW-0449">Lipoprotein</keyword>
<dbReference type="Gene3D" id="3.40.50.2300">
    <property type="match status" value="2"/>
</dbReference>
<keyword evidence="10" id="KW-1185">Reference proteome</keyword>
<dbReference type="GO" id="GO:0005886">
    <property type="term" value="C:plasma membrane"/>
    <property type="evidence" value="ECO:0007669"/>
    <property type="project" value="UniProtKB-SubCell"/>
</dbReference>
<evidence type="ECO:0000313" key="9">
    <source>
        <dbReference type="EMBL" id="MBC5999526.1"/>
    </source>
</evidence>
<dbReference type="PANTHER" id="PTHR34296">
    <property type="entry name" value="TRANSCRIPTIONAL ACTIVATOR PROTEIN MED"/>
    <property type="match status" value="1"/>
</dbReference>
<evidence type="ECO:0000256" key="2">
    <source>
        <dbReference type="ARBA" id="ARBA00008610"/>
    </source>
</evidence>
<dbReference type="PROSITE" id="PS51257">
    <property type="entry name" value="PROKAR_LIPOPROTEIN"/>
    <property type="match status" value="1"/>
</dbReference>
<dbReference type="Pfam" id="PF02608">
    <property type="entry name" value="Bmp"/>
    <property type="match status" value="1"/>
</dbReference>
<dbReference type="InterPro" id="IPR050957">
    <property type="entry name" value="BMP_lipoprotein"/>
</dbReference>
<sequence length="360" mass="38451">MKRFFMFVTAVILIFSLTACGGSSEKKKSDEGTSEVAMIVDGEQLAEGSVDQNTWLSVKALADENGLSSQYYTTKDPSKDTYLASIQKAVDKGAKFIVLPGSNFETAAYAAQSAYPDVDFLLIDGVPHDENGAYATASNMVSMVFAEEEAGYLAGYAAVKEGYTKLGFLGGQEIPSVKRYGYGFVQGAAAAAAEKEKKVEIRYQYTGSNDASDAAKDTASAWYKDGTQVIFASGGSINSSVIKAAEKVDKKKKKVIGSDVDQSELSDTVLTSAEKNLDKAVGDLMKDYASDKFVGGMAFNYAAKNNGVALEIDNGRFDKFTQEDYDAVFAKLKSGEIELKKDTGAGSAAELAGDWVTIVQ</sequence>
<feature type="signal peptide" evidence="7">
    <location>
        <begin position="1"/>
        <end position="21"/>
    </location>
</feature>
<evidence type="ECO:0000256" key="4">
    <source>
        <dbReference type="ARBA" id="ARBA00022729"/>
    </source>
</evidence>
<dbReference type="CDD" id="cd06354">
    <property type="entry name" value="PBP1_PrnA-like"/>
    <property type="match status" value="1"/>
</dbReference>
<comment type="caution">
    <text evidence="9">The sequence shown here is derived from an EMBL/GenBank/DDBJ whole genome shotgun (WGS) entry which is preliminary data.</text>
</comment>
<dbReference type="SUPFAM" id="SSF53822">
    <property type="entry name" value="Periplasmic binding protein-like I"/>
    <property type="match status" value="1"/>
</dbReference>
<evidence type="ECO:0000256" key="6">
    <source>
        <dbReference type="ARBA" id="ARBA00023288"/>
    </source>
</evidence>
<reference evidence="9" key="1">
    <citation type="submission" date="2020-08" db="EMBL/GenBank/DDBJ databases">
        <authorList>
            <person name="Liu C."/>
            <person name="Sun Q."/>
        </authorList>
    </citation>
    <scope>NUCLEOTIDE SEQUENCE</scope>
    <source>
        <strain evidence="9">BX16</strain>
    </source>
</reference>
<gene>
    <name evidence="9" type="ORF">H8876_05885</name>
</gene>
<keyword evidence="4 7" id="KW-0732">Signal</keyword>
<evidence type="ECO:0000256" key="5">
    <source>
        <dbReference type="ARBA" id="ARBA00023136"/>
    </source>
</evidence>
<dbReference type="AlphaFoldDB" id="A0A923NC84"/>
<keyword evidence="5" id="KW-0472">Membrane</keyword>
<evidence type="ECO:0000256" key="1">
    <source>
        <dbReference type="ARBA" id="ARBA00004193"/>
    </source>
</evidence>
<organism evidence="9 10">
    <name type="scientific">Lentihominibacter faecis</name>
    <dbReference type="NCBI Taxonomy" id="2764712"/>
    <lineage>
        <taxon>Bacteria</taxon>
        <taxon>Bacillati</taxon>
        <taxon>Bacillota</taxon>
        <taxon>Clostridia</taxon>
        <taxon>Peptostreptococcales</taxon>
        <taxon>Anaerovoracaceae</taxon>
        <taxon>Lentihominibacter</taxon>
    </lineage>
</organism>
<name>A0A923NC84_9FIRM</name>
<dbReference type="InterPro" id="IPR028082">
    <property type="entry name" value="Peripla_BP_I"/>
</dbReference>
<evidence type="ECO:0000256" key="7">
    <source>
        <dbReference type="SAM" id="SignalP"/>
    </source>
</evidence>
<accession>A0A923NC84</accession>
<comment type="similarity">
    <text evidence="2">Belongs to the BMP lipoprotein family.</text>
</comment>
<protein>
    <submittedName>
        <fullName evidence="9">BMP family ABC transporter substrate-binding protein</fullName>
    </submittedName>
</protein>
<evidence type="ECO:0000259" key="8">
    <source>
        <dbReference type="Pfam" id="PF02608"/>
    </source>
</evidence>
<dbReference type="Proteomes" id="UP000644115">
    <property type="component" value="Unassembled WGS sequence"/>
</dbReference>
<keyword evidence="3" id="KW-1003">Cell membrane</keyword>
<comment type="subcellular location">
    <subcellularLocation>
        <location evidence="1">Cell membrane</location>
        <topology evidence="1">Lipid-anchor</topology>
    </subcellularLocation>
</comment>
<dbReference type="PANTHER" id="PTHR34296:SF2">
    <property type="entry name" value="ABC TRANSPORTER GUANOSINE-BINDING PROTEIN NUPN"/>
    <property type="match status" value="1"/>
</dbReference>
<evidence type="ECO:0000256" key="3">
    <source>
        <dbReference type="ARBA" id="ARBA00022475"/>
    </source>
</evidence>